<dbReference type="PROSITE" id="PS50885">
    <property type="entry name" value="HAMP"/>
    <property type="match status" value="1"/>
</dbReference>
<dbReference type="SMART" id="SM00283">
    <property type="entry name" value="MA"/>
    <property type="match status" value="1"/>
</dbReference>
<feature type="transmembrane region" description="Helical" evidence="5">
    <location>
        <begin position="75"/>
        <end position="97"/>
    </location>
</feature>
<keyword evidence="9" id="KW-1185">Reference proteome</keyword>
<feature type="domain" description="HAMP" evidence="7">
    <location>
        <begin position="98"/>
        <end position="152"/>
    </location>
</feature>
<name>R4YSD7_OLEAN</name>
<proteinExistence type="inferred from homology"/>
<comment type="similarity">
    <text evidence="3">Belongs to the methyl-accepting chemotaxis (MCP) protein family.</text>
</comment>
<dbReference type="InterPro" id="IPR004089">
    <property type="entry name" value="MCPsignal_dom"/>
</dbReference>
<accession>R4YSD7</accession>
<feature type="transmembrane region" description="Helical" evidence="5">
    <location>
        <begin position="9"/>
        <end position="29"/>
    </location>
</feature>
<dbReference type="OrthoDB" id="2489132at2"/>
<keyword evidence="2 4" id="KW-0807">Transducer</keyword>
<evidence type="ECO:0000259" key="7">
    <source>
        <dbReference type="PROSITE" id="PS50885"/>
    </source>
</evidence>
<evidence type="ECO:0000313" key="8">
    <source>
        <dbReference type="EMBL" id="CCK77992.1"/>
    </source>
</evidence>
<dbReference type="SUPFAM" id="SSF58104">
    <property type="entry name" value="Methyl-accepting chemotaxis protein (MCP) signaling domain"/>
    <property type="match status" value="1"/>
</dbReference>
<organism evidence="8 9">
    <name type="scientific">Oleispira antarctica RB-8</name>
    <dbReference type="NCBI Taxonomy" id="698738"/>
    <lineage>
        <taxon>Bacteria</taxon>
        <taxon>Pseudomonadati</taxon>
        <taxon>Pseudomonadota</taxon>
        <taxon>Gammaproteobacteria</taxon>
        <taxon>Oceanospirillales</taxon>
        <taxon>Oceanospirillaceae</taxon>
        <taxon>Oleispira</taxon>
    </lineage>
</organism>
<evidence type="ECO:0000259" key="6">
    <source>
        <dbReference type="PROSITE" id="PS50111"/>
    </source>
</evidence>
<dbReference type="Proteomes" id="UP000032749">
    <property type="component" value="Chromosome"/>
</dbReference>
<evidence type="ECO:0000256" key="2">
    <source>
        <dbReference type="ARBA" id="ARBA00023224"/>
    </source>
</evidence>
<feature type="domain" description="Methyl-accepting transducer" evidence="6">
    <location>
        <begin position="157"/>
        <end position="393"/>
    </location>
</feature>
<evidence type="ECO:0000256" key="3">
    <source>
        <dbReference type="ARBA" id="ARBA00029447"/>
    </source>
</evidence>
<protein>
    <submittedName>
        <fullName evidence="8">Putative methyl-accepting chemotaxis sensory transducer</fullName>
    </submittedName>
</protein>
<dbReference type="PANTHER" id="PTHR32089:SF112">
    <property type="entry name" value="LYSOZYME-LIKE PROTEIN-RELATED"/>
    <property type="match status" value="1"/>
</dbReference>
<dbReference type="GO" id="GO:0006935">
    <property type="term" value="P:chemotaxis"/>
    <property type="evidence" value="ECO:0007669"/>
    <property type="project" value="UniProtKB-ARBA"/>
</dbReference>
<dbReference type="Pfam" id="PF00015">
    <property type="entry name" value="MCPsignal"/>
    <property type="match status" value="1"/>
</dbReference>
<gene>
    <name evidence="8" type="ORF">OLEAN_C38160</name>
</gene>
<comment type="subcellular location">
    <subcellularLocation>
        <location evidence="1">Membrane</location>
    </subcellularLocation>
</comment>
<dbReference type="AlphaFoldDB" id="R4YSD7"/>
<dbReference type="InterPro" id="IPR003660">
    <property type="entry name" value="HAMP_dom"/>
</dbReference>
<dbReference type="GO" id="GO:0007165">
    <property type="term" value="P:signal transduction"/>
    <property type="evidence" value="ECO:0007669"/>
    <property type="project" value="UniProtKB-KW"/>
</dbReference>
<reference evidence="8 9" key="1">
    <citation type="journal article" date="2013" name="Nat. Commun.">
        <title>Genome sequence and functional genomic analysis of the oil-degrading bacterium Oleispira antarctica.</title>
        <authorList>
            <person name="Kube M."/>
            <person name="Chernikova T.N."/>
            <person name="Al-Ramahi Y."/>
            <person name="Beloqui A."/>
            <person name="Lopez-Cortez N."/>
            <person name="Guazzaroni M.E."/>
            <person name="Heipieper H.J."/>
            <person name="Klages S."/>
            <person name="Kotsyurbenko O.R."/>
            <person name="Langer I."/>
            <person name="Nechitaylo T.Y."/>
            <person name="Lunsdorf H."/>
            <person name="Fernandez M."/>
            <person name="Juarez S."/>
            <person name="Ciordia S."/>
            <person name="Singer A."/>
            <person name="Kagan O."/>
            <person name="Egorova O."/>
            <person name="Petit P.A."/>
            <person name="Stogios P."/>
            <person name="Kim Y."/>
            <person name="Tchigvintsev A."/>
            <person name="Flick R."/>
            <person name="Denaro R."/>
            <person name="Genovese M."/>
            <person name="Albar J.P."/>
            <person name="Reva O.N."/>
            <person name="Martinez-Gomariz M."/>
            <person name="Tran H."/>
            <person name="Ferrer M."/>
            <person name="Savchenko A."/>
            <person name="Yakunin A.F."/>
            <person name="Yakimov M.M."/>
            <person name="Golyshina O.V."/>
            <person name="Reinhardt R."/>
            <person name="Golyshin P.N."/>
        </authorList>
    </citation>
    <scope>NUCLEOTIDE SEQUENCE [LARGE SCALE GENOMIC DNA]</scope>
</reference>
<dbReference type="HOGENOM" id="CLU_000445_107_27_6"/>
<evidence type="ECO:0000313" key="9">
    <source>
        <dbReference type="Proteomes" id="UP000032749"/>
    </source>
</evidence>
<dbReference type="Gene3D" id="1.10.287.950">
    <property type="entry name" value="Methyl-accepting chemotaxis protein"/>
    <property type="match status" value="1"/>
</dbReference>
<keyword evidence="5" id="KW-0812">Transmembrane</keyword>
<dbReference type="EMBL" id="FO203512">
    <property type="protein sequence ID" value="CCK77992.1"/>
    <property type="molecule type" value="Genomic_DNA"/>
</dbReference>
<evidence type="ECO:0000256" key="5">
    <source>
        <dbReference type="SAM" id="Phobius"/>
    </source>
</evidence>
<dbReference type="PANTHER" id="PTHR32089">
    <property type="entry name" value="METHYL-ACCEPTING CHEMOTAXIS PROTEIN MCPB"/>
    <property type="match status" value="1"/>
</dbReference>
<keyword evidence="5" id="KW-1133">Transmembrane helix</keyword>
<dbReference type="PROSITE" id="PS50111">
    <property type="entry name" value="CHEMOTAXIS_TRANSDUC_2"/>
    <property type="match status" value="1"/>
</dbReference>
<dbReference type="GO" id="GO:0016020">
    <property type="term" value="C:membrane"/>
    <property type="evidence" value="ECO:0007669"/>
    <property type="project" value="UniProtKB-SubCell"/>
</dbReference>
<dbReference type="KEGG" id="oai:OLEAN_C38160"/>
<evidence type="ECO:0000256" key="4">
    <source>
        <dbReference type="PROSITE-ProRule" id="PRU00284"/>
    </source>
</evidence>
<evidence type="ECO:0000256" key="1">
    <source>
        <dbReference type="ARBA" id="ARBA00004370"/>
    </source>
</evidence>
<dbReference type="FunFam" id="1.10.287.950:FF:000001">
    <property type="entry name" value="Methyl-accepting chemotaxis sensory transducer"/>
    <property type="match status" value="1"/>
</dbReference>
<keyword evidence="5" id="KW-0472">Membrane</keyword>
<dbReference type="STRING" id="698738.OLEAN_C38160"/>
<sequence length="430" mass="46582">MAYSVKTKLVLAATVPALFTTFLVTFLAVKDMREQRDQLAQASQEFINNQSSAVSPEAMSLFIQQQWQSTFDAQAVIAIPGIFIIASLLVIAALYLVNKLTSGINKLVAGVETMSSTSTPLSFRISTHDTHDMSPLAHQLNAMMERVEHVMIKVRDISNNLQDSAEVLRTNAKNNQLNTENLFLNMDSVSTAMTELETASSEIASNVQAAHQEVTDVNSTGQSVSAQIHDLDKQFIALNNVTSSSANDVSELSTQVEGIYGILQTIQGIAEQTNLLALNAAIEAARAGEQGRGFAVVADEVRNLAGKTQQSTEEIQQMIEGLKKSADRSMNAMTQSSTATKSLSESFKQANEEILVLFNRLELVNNMNAQIATASEEQTQVITDISQSTESAKVLSENTQQASSSTGEQAEALIATSNNLKEMVAEFNFS</sequence>